<reference evidence="1" key="1">
    <citation type="submission" date="2020-10" db="EMBL/GenBank/DDBJ databases">
        <authorList>
            <person name="Wang Z.-F."/>
        </authorList>
    </citation>
    <scope>NUCLEOTIDE SEQUENCE</scope>
</reference>
<dbReference type="AlphaFoldDB" id="A0A7T0KBW4"/>
<organism evidence="1">
    <name type="scientific">Aquilaria sinensis</name>
    <dbReference type="NCBI Taxonomy" id="210372"/>
    <lineage>
        <taxon>Eukaryota</taxon>
        <taxon>Viridiplantae</taxon>
        <taxon>Streptophyta</taxon>
        <taxon>Embryophyta</taxon>
        <taxon>Tracheophyta</taxon>
        <taxon>Spermatophyta</taxon>
        <taxon>Magnoliopsida</taxon>
        <taxon>eudicotyledons</taxon>
        <taxon>Gunneridae</taxon>
        <taxon>Pentapetalae</taxon>
        <taxon>rosids</taxon>
        <taxon>malvids</taxon>
        <taxon>Malvales</taxon>
        <taxon>Thymelaeaceae</taxon>
        <taxon>Aquilaria</taxon>
    </lineage>
</organism>
<dbReference type="EMBL" id="MW057771">
    <property type="protein sequence ID" value="QPK77173.1"/>
    <property type="molecule type" value="Genomic_DNA"/>
</dbReference>
<proteinExistence type="predicted"/>
<protein>
    <submittedName>
        <fullName evidence="1">Uncharacterized protein</fullName>
    </submittedName>
</protein>
<dbReference type="GeneID" id="63660128"/>
<accession>A0A7T0KBW4</accession>
<keyword evidence="1" id="KW-0496">Mitochondrion</keyword>
<gene>
    <name evidence="1" type="primary">orf126</name>
</gene>
<evidence type="ECO:0000313" key="1">
    <source>
        <dbReference type="EMBL" id="QPK77173.1"/>
    </source>
</evidence>
<name>A0A7T0KBW4_9ROSI</name>
<sequence>MFILGGDYTMFPGRLLQKISSLAQLLPLPAASSDSGSLSQVRRSSQVYYPVEKKNDYLMNRFPQNIELTSCQFNLLMNLNHLLKPSIILAGEMLCRKKSMPRKKRIRLSLIARRETSHWLQVDLQDQA</sequence>
<dbReference type="RefSeq" id="YP_010048798.1">
    <property type="nucleotide sequence ID" value="NC_054354.1"/>
</dbReference>
<geneLocation type="mitochondrion" evidence="1"/>